<dbReference type="RefSeq" id="WP_075082142.1">
    <property type="nucleotide sequence ID" value="NZ_CP042912.1"/>
</dbReference>
<feature type="coiled-coil region" evidence="1">
    <location>
        <begin position="134"/>
        <end position="161"/>
    </location>
</feature>
<feature type="chain" id="PRO_5023089405" description="Magnesium transporter MgtE intracellular domain-containing protein" evidence="2">
    <location>
        <begin position="21"/>
        <end position="247"/>
    </location>
</feature>
<dbReference type="AlphaFoldDB" id="A0A5B9P9F0"/>
<sequence length="247" mass="27635" precursor="true">MKSVVAAVITCMILFGVSFAASKYYMDMEASEPDEAVVAKEETVDQSSTLPPHESEIGKVDQMPVAHRPENSMSLEAVLQMSDSVKQMEENLRLREMRLAKEEQRVKLLFVDIETEQDQLQAFSEGIDAKVAALSEMTAELRQLLATLDTKKAELATMEKDVGVDEESKLEELDNKINFVKSWFENLESQQAADYLKEFANNGKLDFAAGLLHKMPTRQKSKILAELADPVLVEQLVTALRVPPKAK</sequence>
<dbReference type="Proteomes" id="UP000322214">
    <property type="component" value="Chromosome"/>
</dbReference>
<dbReference type="KEGG" id="mff:MFFC18_32650"/>
<evidence type="ECO:0008006" key="5">
    <source>
        <dbReference type="Google" id="ProtNLM"/>
    </source>
</evidence>
<evidence type="ECO:0000313" key="3">
    <source>
        <dbReference type="EMBL" id="QEG23367.1"/>
    </source>
</evidence>
<dbReference type="STRING" id="980251.GCA_001642875_02809"/>
<keyword evidence="4" id="KW-1185">Reference proteome</keyword>
<reference evidence="3 4" key="1">
    <citation type="submission" date="2019-08" db="EMBL/GenBank/DDBJ databases">
        <title>Deep-cultivation of Planctomycetes and their phenomic and genomic characterization uncovers novel biology.</title>
        <authorList>
            <person name="Wiegand S."/>
            <person name="Jogler M."/>
            <person name="Boedeker C."/>
            <person name="Pinto D."/>
            <person name="Vollmers J."/>
            <person name="Rivas-Marin E."/>
            <person name="Kohn T."/>
            <person name="Peeters S.H."/>
            <person name="Heuer A."/>
            <person name="Rast P."/>
            <person name="Oberbeckmann S."/>
            <person name="Bunk B."/>
            <person name="Jeske O."/>
            <person name="Meyerdierks A."/>
            <person name="Storesund J.E."/>
            <person name="Kallscheuer N."/>
            <person name="Luecker S."/>
            <person name="Lage O.M."/>
            <person name="Pohl T."/>
            <person name="Merkel B.J."/>
            <person name="Hornburger P."/>
            <person name="Mueller R.-W."/>
            <person name="Bruemmer F."/>
            <person name="Labrenz M."/>
            <person name="Spormann A.M."/>
            <person name="Op den Camp H."/>
            <person name="Overmann J."/>
            <person name="Amann R."/>
            <person name="Jetten M.S.M."/>
            <person name="Mascher T."/>
            <person name="Medema M.H."/>
            <person name="Devos D.P."/>
            <person name="Kaster A.-K."/>
            <person name="Ovreas L."/>
            <person name="Rohde M."/>
            <person name="Galperin M.Y."/>
            <person name="Jogler C."/>
        </authorList>
    </citation>
    <scope>NUCLEOTIDE SEQUENCE [LARGE SCALE GENOMIC DNA]</scope>
    <source>
        <strain evidence="3 4">FC18</strain>
    </source>
</reference>
<evidence type="ECO:0000313" key="4">
    <source>
        <dbReference type="Proteomes" id="UP000322214"/>
    </source>
</evidence>
<evidence type="ECO:0000256" key="2">
    <source>
        <dbReference type="SAM" id="SignalP"/>
    </source>
</evidence>
<name>A0A5B9P9F0_9BACT</name>
<feature type="signal peptide" evidence="2">
    <location>
        <begin position="1"/>
        <end position="20"/>
    </location>
</feature>
<proteinExistence type="predicted"/>
<gene>
    <name evidence="3" type="ORF">MFFC18_32650</name>
</gene>
<evidence type="ECO:0000256" key="1">
    <source>
        <dbReference type="SAM" id="Coils"/>
    </source>
</evidence>
<accession>A0A5B9P9F0</accession>
<protein>
    <recommendedName>
        <fullName evidence="5">Magnesium transporter MgtE intracellular domain-containing protein</fullName>
    </recommendedName>
</protein>
<keyword evidence="2" id="KW-0732">Signal</keyword>
<keyword evidence="1" id="KW-0175">Coiled coil</keyword>
<organism evidence="3 4">
    <name type="scientific">Mariniblastus fucicola</name>
    <dbReference type="NCBI Taxonomy" id="980251"/>
    <lineage>
        <taxon>Bacteria</taxon>
        <taxon>Pseudomonadati</taxon>
        <taxon>Planctomycetota</taxon>
        <taxon>Planctomycetia</taxon>
        <taxon>Pirellulales</taxon>
        <taxon>Pirellulaceae</taxon>
        <taxon>Mariniblastus</taxon>
    </lineage>
</organism>
<dbReference type="EMBL" id="CP042912">
    <property type="protein sequence ID" value="QEG23367.1"/>
    <property type="molecule type" value="Genomic_DNA"/>
</dbReference>
<dbReference type="OrthoDB" id="256564at2"/>